<organism evidence="1 2">
    <name type="scientific">Paenibacillus radicis</name>
    <name type="common">ex Gao et al. 2016</name>
    <dbReference type="NCBI Taxonomy" id="1737354"/>
    <lineage>
        <taxon>Bacteria</taxon>
        <taxon>Bacillati</taxon>
        <taxon>Bacillota</taxon>
        <taxon>Bacilli</taxon>
        <taxon>Bacillales</taxon>
        <taxon>Paenibacillaceae</taxon>
        <taxon>Paenibacillus</taxon>
    </lineage>
</organism>
<reference evidence="1 2" key="1">
    <citation type="journal article" date="2014" name="Int. J. Syst. Evol. Microbiol.">
        <title>Complete genome sequence of Corynebacterium casei LMG S-19264T (=DSM 44701T), isolated from a smear-ripened cheese.</title>
        <authorList>
            <consortium name="US DOE Joint Genome Institute (JGI-PGF)"/>
            <person name="Walter F."/>
            <person name="Albersmeier A."/>
            <person name="Kalinowski J."/>
            <person name="Ruckert C."/>
        </authorList>
    </citation>
    <scope>NUCLEOTIDE SEQUENCE [LARGE SCALE GENOMIC DNA]</scope>
    <source>
        <strain evidence="1 2">CGMCC 1.15286</strain>
    </source>
</reference>
<dbReference type="AlphaFoldDB" id="A0A917M3H6"/>
<name>A0A917M3H6_9BACL</name>
<dbReference type="EMBL" id="BMHY01000006">
    <property type="protein sequence ID" value="GGG75450.1"/>
    <property type="molecule type" value="Genomic_DNA"/>
</dbReference>
<gene>
    <name evidence="1" type="ORF">GCM10010918_34640</name>
</gene>
<dbReference type="RefSeq" id="WP_188890454.1">
    <property type="nucleotide sequence ID" value="NZ_BMHY01000006.1"/>
</dbReference>
<evidence type="ECO:0000313" key="1">
    <source>
        <dbReference type="EMBL" id="GGG75450.1"/>
    </source>
</evidence>
<protein>
    <recommendedName>
        <fullName evidence="3">Sporulation protein YtxC</fullName>
    </recommendedName>
</protein>
<proteinExistence type="predicted"/>
<evidence type="ECO:0008006" key="3">
    <source>
        <dbReference type="Google" id="ProtNLM"/>
    </source>
</evidence>
<dbReference type="Pfam" id="PF08812">
    <property type="entry name" value="YtxC"/>
    <property type="match status" value="1"/>
</dbReference>
<accession>A0A917M3H6</accession>
<dbReference type="Proteomes" id="UP000600247">
    <property type="component" value="Unassembled WGS sequence"/>
</dbReference>
<sequence length="314" mass="36242">MELFTVTLPPAREHEAAELAKLMNEYAANDLHIAAETNEPIIQFKLLKDGEPHVTCHALLPHFQLAEHSQQVYLTASKAIAEFIVAHMEPQILARIIRRNYKGNYAVDAPMIEKYCHELLHGKEWDGLGTKFLDADRQRRKTKVADEIELFLQENTWLDLAGLTTFRLQHYRKELAEIVEYALDEYVLDKQYQEFISLLKYFVGLQDSKVPIVHLVHKGNHEFVMYNDKFQLFEPKPHSDRMVAEMLETEMNIEDMVISSLIAVSPKTIMIHTRQPDMQVIRTIETIFDNRVSVCTQCSACSPSFESINDGIQP</sequence>
<comment type="caution">
    <text evidence="1">The sequence shown here is derived from an EMBL/GenBank/DDBJ whole genome shotgun (WGS) entry which is preliminary data.</text>
</comment>
<keyword evidence="2" id="KW-1185">Reference proteome</keyword>
<evidence type="ECO:0000313" key="2">
    <source>
        <dbReference type="Proteomes" id="UP000600247"/>
    </source>
</evidence>
<dbReference type="InterPro" id="IPR014199">
    <property type="entry name" value="Spore_YtxC"/>
</dbReference>